<dbReference type="InterPro" id="IPR047296">
    <property type="entry name" value="GIY-YIG_UvrC_Cho"/>
</dbReference>
<proteinExistence type="predicted"/>
<dbReference type="GO" id="GO:0006289">
    <property type="term" value="P:nucleotide-excision repair"/>
    <property type="evidence" value="ECO:0007669"/>
    <property type="project" value="InterPro"/>
</dbReference>
<dbReference type="Gene3D" id="3.40.1440.10">
    <property type="entry name" value="GIY-YIG endonuclease"/>
    <property type="match status" value="1"/>
</dbReference>
<name>A0AB39UYK7_9GAMM</name>
<reference evidence="2" key="1">
    <citation type="submission" date="2024-05" db="EMBL/GenBank/DDBJ databases">
        <title>Genome sequencing of novel strain.</title>
        <authorList>
            <person name="Ganbat D."/>
            <person name="Ganbat S."/>
            <person name="Lee S.-J."/>
        </authorList>
    </citation>
    <scope>NUCLEOTIDE SEQUENCE</scope>
    <source>
        <strain evidence="2">SMD15-11</strain>
    </source>
</reference>
<dbReference type="GO" id="GO:0009380">
    <property type="term" value="C:excinuclease repair complex"/>
    <property type="evidence" value="ECO:0007669"/>
    <property type="project" value="TreeGrafter"/>
</dbReference>
<dbReference type="InterPro" id="IPR035901">
    <property type="entry name" value="GIY-YIG_endonuc_sf"/>
</dbReference>
<dbReference type="PANTHER" id="PTHR30562">
    <property type="entry name" value="UVRC/OXIDOREDUCTASE"/>
    <property type="match status" value="1"/>
</dbReference>
<dbReference type="AlphaFoldDB" id="A0AB39UYK7"/>
<dbReference type="Pfam" id="PF01541">
    <property type="entry name" value="GIY-YIG"/>
    <property type="match status" value="1"/>
</dbReference>
<gene>
    <name evidence="2" type="ORF">AAIA72_02895</name>
</gene>
<feature type="domain" description="GIY-YIG" evidence="1">
    <location>
        <begin position="18"/>
        <end position="55"/>
    </location>
</feature>
<evidence type="ECO:0000313" key="2">
    <source>
        <dbReference type="EMBL" id="XDT72950.1"/>
    </source>
</evidence>
<dbReference type="CDD" id="cd10434">
    <property type="entry name" value="GIY-YIG_UvrC_Cho"/>
    <property type="match status" value="1"/>
</dbReference>
<dbReference type="KEGG" id="tcd:AAIA72_02895"/>
<dbReference type="PROSITE" id="PS50164">
    <property type="entry name" value="GIY_YIG"/>
    <property type="match status" value="1"/>
</dbReference>
<organism evidence="2">
    <name type="scientific">Thermohahella caldifontis</name>
    <dbReference type="NCBI Taxonomy" id="3142973"/>
    <lineage>
        <taxon>Bacteria</taxon>
        <taxon>Pseudomonadati</taxon>
        <taxon>Pseudomonadota</taxon>
        <taxon>Gammaproteobacteria</taxon>
        <taxon>Oceanospirillales</taxon>
        <taxon>Hahellaceae</taxon>
        <taxon>Thermohahella</taxon>
    </lineage>
</organism>
<dbReference type="InterPro" id="IPR050066">
    <property type="entry name" value="UvrABC_protein_C"/>
</dbReference>
<dbReference type="PANTHER" id="PTHR30562:SF1">
    <property type="entry name" value="UVRABC SYSTEM PROTEIN C"/>
    <property type="match status" value="1"/>
</dbReference>
<accession>A0AB39UYK7</accession>
<dbReference type="SUPFAM" id="SSF82771">
    <property type="entry name" value="GIY-YIG endonuclease"/>
    <property type="match status" value="1"/>
</dbReference>
<dbReference type="EMBL" id="CP154858">
    <property type="protein sequence ID" value="XDT72950.1"/>
    <property type="molecule type" value="Genomic_DNA"/>
</dbReference>
<evidence type="ECO:0000259" key="1">
    <source>
        <dbReference type="PROSITE" id="PS50164"/>
    </source>
</evidence>
<dbReference type="InterPro" id="IPR000305">
    <property type="entry name" value="GIY-YIG_endonuc"/>
</dbReference>
<dbReference type="RefSeq" id="WP_369601951.1">
    <property type="nucleotide sequence ID" value="NZ_CP154858.1"/>
</dbReference>
<protein>
    <submittedName>
        <fullName evidence="2">GIY-YIG nuclease family protein</fullName>
    </submittedName>
</protein>
<sequence>MADSDTFDHKSFLKTLPHRPGVYRMYDAAGNLLYIGKARDLRKRVSSYFRSGGCP</sequence>